<dbReference type="PANTHER" id="PTHR37468:SF1">
    <property type="entry name" value="SULFATE TRANSPORTER CYSZ"/>
    <property type="match status" value="1"/>
</dbReference>
<keyword evidence="4" id="KW-0997">Cell inner membrane</keyword>
<dbReference type="GO" id="GO:0000103">
    <property type="term" value="P:sulfate assimilation"/>
    <property type="evidence" value="ECO:0007669"/>
    <property type="project" value="TreeGrafter"/>
</dbReference>
<dbReference type="InterPro" id="IPR059112">
    <property type="entry name" value="CysZ/EI24"/>
</dbReference>
<dbReference type="Proteomes" id="UP000562045">
    <property type="component" value="Unassembled WGS sequence"/>
</dbReference>
<keyword evidence="3" id="KW-1003">Cell membrane</keyword>
<dbReference type="GO" id="GO:0009675">
    <property type="term" value="F:high-affinity sulfate:proton symporter activity"/>
    <property type="evidence" value="ECO:0007669"/>
    <property type="project" value="TreeGrafter"/>
</dbReference>
<keyword evidence="9 10" id="KW-0472">Membrane</keyword>
<evidence type="ECO:0000256" key="10">
    <source>
        <dbReference type="SAM" id="Phobius"/>
    </source>
</evidence>
<feature type="transmembrane region" description="Helical" evidence="10">
    <location>
        <begin position="144"/>
        <end position="161"/>
    </location>
</feature>
<reference evidence="11 12" key="1">
    <citation type="submission" date="2020-07" db="EMBL/GenBank/DDBJ databases">
        <title>Sequencing the genomes of 1000 actinobacteria strains.</title>
        <authorList>
            <person name="Klenk H.-P."/>
        </authorList>
    </citation>
    <scope>NUCLEOTIDE SEQUENCE [LARGE SCALE GENOMIC DNA]</scope>
    <source>
        <strain evidence="11 12">DSM 15131</strain>
    </source>
</reference>
<dbReference type="RefSeq" id="WP_179647541.1">
    <property type="nucleotide sequence ID" value="NZ_JACBZM010000001.1"/>
</dbReference>
<accession>A0A7Y9ZEC5</accession>
<evidence type="ECO:0000256" key="4">
    <source>
        <dbReference type="ARBA" id="ARBA00022519"/>
    </source>
</evidence>
<evidence type="ECO:0000313" key="12">
    <source>
        <dbReference type="Proteomes" id="UP000562045"/>
    </source>
</evidence>
<gene>
    <name evidence="11" type="ORF">BJ993_000390</name>
</gene>
<comment type="caution">
    <text evidence="11">The sequence shown here is derived from an EMBL/GenBank/DDBJ whole genome shotgun (WGS) entry which is preliminary data.</text>
</comment>
<evidence type="ECO:0000256" key="2">
    <source>
        <dbReference type="ARBA" id="ARBA00022448"/>
    </source>
</evidence>
<comment type="subcellular location">
    <subcellularLocation>
        <location evidence="1">Membrane</location>
        <topology evidence="1">Multi-pass membrane protein</topology>
    </subcellularLocation>
</comment>
<proteinExistence type="predicted"/>
<feature type="transmembrane region" description="Helical" evidence="10">
    <location>
        <begin position="211"/>
        <end position="232"/>
    </location>
</feature>
<keyword evidence="2" id="KW-0813">Transport</keyword>
<evidence type="ECO:0000256" key="9">
    <source>
        <dbReference type="ARBA" id="ARBA00023136"/>
    </source>
</evidence>
<organism evidence="11 12">
    <name type="scientific">Nocardioides aromaticivorans</name>
    <dbReference type="NCBI Taxonomy" id="200618"/>
    <lineage>
        <taxon>Bacteria</taxon>
        <taxon>Bacillati</taxon>
        <taxon>Actinomycetota</taxon>
        <taxon>Actinomycetes</taxon>
        <taxon>Propionibacteriales</taxon>
        <taxon>Nocardioidaceae</taxon>
        <taxon>Nocardioides</taxon>
    </lineage>
</organism>
<feature type="transmembrane region" description="Helical" evidence="10">
    <location>
        <begin position="32"/>
        <end position="58"/>
    </location>
</feature>
<keyword evidence="7 10" id="KW-1133">Transmembrane helix</keyword>
<evidence type="ECO:0000256" key="5">
    <source>
        <dbReference type="ARBA" id="ARBA00022605"/>
    </source>
</evidence>
<protein>
    <submittedName>
        <fullName evidence="11">CysZ protein</fullName>
    </submittedName>
</protein>
<dbReference type="InterPro" id="IPR050480">
    <property type="entry name" value="CysZ-like"/>
</dbReference>
<keyword evidence="6 10" id="KW-0812">Transmembrane</keyword>
<feature type="transmembrane region" description="Helical" evidence="10">
    <location>
        <begin position="78"/>
        <end position="107"/>
    </location>
</feature>
<keyword evidence="8" id="KW-0764">Sulfate transport</keyword>
<evidence type="ECO:0000256" key="6">
    <source>
        <dbReference type="ARBA" id="ARBA00022692"/>
    </source>
</evidence>
<dbReference type="GO" id="GO:0019344">
    <property type="term" value="P:cysteine biosynthetic process"/>
    <property type="evidence" value="ECO:0007669"/>
    <property type="project" value="TreeGrafter"/>
</dbReference>
<evidence type="ECO:0000256" key="3">
    <source>
        <dbReference type="ARBA" id="ARBA00022475"/>
    </source>
</evidence>
<evidence type="ECO:0000313" key="11">
    <source>
        <dbReference type="EMBL" id="NYI43310.1"/>
    </source>
</evidence>
<name>A0A7Y9ZEC5_9ACTN</name>
<evidence type="ECO:0000256" key="1">
    <source>
        <dbReference type="ARBA" id="ARBA00004141"/>
    </source>
</evidence>
<evidence type="ECO:0000256" key="7">
    <source>
        <dbReference type="ARBA" id="ARBA00022989"/>
    </source>
</evidence>
<keyword evidence="5" id="KW-0028">Amino-acid biosynthesis</keyword>
<dbReference type="EMBL" id="JACBZM010000001">
    <property type="protein sequence ID" value="NYI43310.1"/>
    <property type="molecule type" value="Genomic_DNA"/>
</dbReference>
<sequence>MSVTPASRAMGVRQGAGFLAQGMRLWKHRPRLMLLGIIPALISAALIVTLFVVLVMYADDVIDWATPFADDWYDALRTTFRAVLFVLVLAGAAMLSIITFTGLTLAVGDPFYEKIWKEVEISLGGDVPEQGVGWLRGILDGVQLVLMGIGTAILVFVIGLLPLVGAIAGFCIGLVLAGRLLAGELVSRPLEARGMDRAQRRELMAEHRRAMLGFGVCVQACFLIPLGGIAVMPGAVAGATYFAREALDRRPGADVPAREID</sequence>
<evidence type="ECO:0000256" key="8">
    <source>
        <dbReference type="ARBA" id="ARBA00023032"/>
    </source>
</evidence>
<dbReference type="Pfam" id="PF07264">
    <property type="entry name" value="EI24"/>
    <property type="match status" value="1"/>
</dbReference>
<dbReference type="PANTHER" id="PTHR37468">
    <property type="entry name" value="SULFATE TRANSPORTER CYSZ"/>
    <property type="match status" value="1"/>
</dbReference>
<dbReference type="GO" id="GO:0005886">
    <property type="term" value="C:plasma membrane"/>
    <property type="evidence" value="ECO:0007669"/>
    <property type="project" value="TreeGrafter"/>
</dbReference>
<dbReference type="AlphaFoldDB" id="A0A7Y9ZEC5"/>